<feature type="transmembrane region" description="Helical" evidence="1">
    <location>
        <begin position="93"/>
        <end position="111"/>
    </location>
</feature>
<keyword evidence="1" id="KW-0472">Membrane</keyword>
<evidence type="ECO:0000313" key="3">
    <source>
        <dbReference type="Proteomes" id="UP000298424"/>
    </source>
</evidence>
<evidence type="ECO:0000256" key="1">
    <source>
        <dbReference type="SAM" id="Phobius"/>
    </source>
</evidence>
<dbReference type="Proteomes" id="UP000298424">
    <property type="component" value="Unassembled WGS sequence"/>
</dbReference>
<feature type="transmembrane region" description="Helical" evidence="1">
    <location>
        <begin position="184"/>
        <end position="201"/>
    </location>
</feature>
<sequence>MNLNTNPPSTQETRYLAQLAAELTSVPKQYRADVLDGIQTHIHDALERADSDLGTILHQLGTPSIVAAQAMQDLVEESDLAGPPLVSHRNRRLQIWAFALALLVVLMEIFLSPPHLTVKILPSFFPPLALTLIPLLTRGPNRHRVSAICTVLLTIFLLTALILSFTLSAFAYPVTLLLIPTQTMVFIYIPMLALAVIPLIGRRQ</sequence>
<feature type="transmembrane region" description="Helical" evidence="1">
    <location>
        <begin position="117"/>
        <end position="136"/>
    </location>
</feature>
<dbReference type="EMBL" id="SOGT01000012">
    <property type="protein sequence ID" value="TFD25086.1"/>
    <property type="molecule type" value="Genomic_DNA"/>
</dbReference>
<name>A0A4R8ZG28_9MICO</name>
<keyword evidence="1" id="KW-0812">Transmembrane</keyword>
<organism evidence="2 3">
    <name type="scientific">Cryobacterium lyxosi</name>
    <dbReference type="NCBI Taxonomy" id="1259228"/>
    <lineage>
        <taxon>Bacteria</taxon>
        <taxon>Bacillati</taxon>
        <taxon>Actinomycetota</taxon>
        <taxon>Actinomycetes</taxon>
        <taxon>Micrococcales</taxon>
        <taxon>Microbacteriaceae</taxon>
        <taxon>Cryobacterium</taxon>
    </lineage>
</organism>
<evidence type="ECO:0000313" key="2">
    <source>
        <dbReference type="EMBL" id="TFD25086.1"/>
    </source>
</evidence>
<accession>A0A4R8ZG28</accession>
<gene>
    <name evidence="2" type="ORF">E3T27_09875</name>
</gene>
<keyword evidence="1" id="KW-1133">Transmembrane helix</keyword>
<protein>
    <recommendedName>
        <fullName evidence="4">DUF1700 domain-containing protein</fullName>
    </recommendedName>
</protein>
<comment type="caution">
    <text evidence="2">The sequence shown here is derived from an EMBL/GenBank/DDBJ whole genome shotgun (WGS) entry which is preliminary data.</text>
</comment>
<reference evidence="2 3" key="1">
    <citation type="submission" date="2019-03" db="EMBL/GenBank/DDBJ databases">
        <title>Genomics of glacier-inhabiting Cryobacterium strains.</title>
        <authorList>
            <person name="Liu Q."/>
            <person name="Xin Y.-H."/>
        </authorList>
    </citation>
    <scope>NUCLEOTIDE SEQUENCE [LARGE SCALE GENOMIC DNA]</scope>
    <source>
        <strain evidence="2 3">TMT1-1</strain>
    </source>
</reference>
<keyword evidence="3" id="KW-1185">Reference proteome</keyword>
<feature type="transmembrane region" description="Helical" evidence="1">
    <location>
        <begin position="148"/>
        <end position="172"/>
    </location>
</feature>
<dbReference type="RefSeq" id="WP_134572485.1">
    <property type="nucleotide sequence ID" value="NZ_SOGT01000012.1"/>
</dbReference>
<evidence type="ECO:0008006" key="4">
    <source>
        <dbReference type="Google" id="ProtNLM"/>
    </source>
</evidence>
<dbReference type="OrthoDB" id="5125901at2"/>
<proteinExistence type="predicted"/>
<dbReference type="Pfam" id="PF22564">
    <property type="entry name" value="HAAS"/>
    <property type="match status" value="1"/>
</dbReference>
<dbReference type="AlphaFoldDB" id="A0A4R8ZG28"/>